<evidence type="ECO:0000313" key="3">
    <source>
        <dbReference type="Proteomes" id="UP001605036"/>
    </source>
</evidence>
<dbReference type="EMBL" id="JBHFFA010000008">
    <property type="protein sequence ID" value="KAL2607476.1"/>
    <property type="molecule type" value="Genomic_DNA"/>
</dbReference>
<protein>
    <submittedName>
        <fullName evidence="2">Uncharacterized protein</fullName>
    </submittedName>
</protein>
<reference evidence="2 3" key="1">
    <citation type="submission" date="2024-09" db="EMBL/GenBank/DDBJ databases">
        <title>Chromosome-scale assembly of Riccia fluitans.</title>
        <authorList>
            <person name="Paukszto L."/>
            <person name="Sawicki J."/>
            <person name="Karawczyk K."/>
            <person name="Piernik-Szablinska J."/>
            <person name="Szczecinska M."/>
            <person name="Mazdziarz M."/>
        </authorList>
    </citation>
    <scope>NUCLEOTIDE SEQUENCE [LARGE SCALE GENOMIC DNA]</scope>
    <source>
        <strain evidence="2">Rf_01</strain>
        <tissue evidence="2">Aerial parts of the thallus</tissue>
    </source>
</reference>
<name>A0ABD1XEV6_9MARC</name>
<feature type="region of interest" description="Disordered" evidence="1">
    <location>
        <begin position="1"/>
        <end position="57"/>
    </location>
</feature>
<accession>A0ABD1XEV6</accession>
<feature type="compositionally biased region" description="Basic residues" evidence="1">
    <location>
        <begin position="9"/>
        <end position="20"/>
    </location>
</feature>
<gene>
    <name evidence="2" type="ORF">R1flu_026049</name>
</gene>
<comment type="caution">
    <text evidence="2">The sequence shown here is derived from an EMBL/GenBank/DDBJ whole genome shotgun (WGS) entry which is preliminary data.</text>
</comment>
<dbReference type="AlphaFoldDB" id="A0ABD1XEV6"/>
<evidence type="ECO:0000256" key="1">
    <source>
        <dbReference type="SAM" id="MobiDB-lite"/>
    </source>
</evidence>
<sequence length="132" mass="15195">MEKPGGNHHAQHGRGGRRHNRDQQSAAQTPVVDRTGLPQTETRTPAKDKSTTNGSITMKIERVQRVGRNGLRTWPIEWQLETYKARADANVEGEPMTIISKTRGQGGWKLKRRKCQVRMNEYRNEEEGQMMW</sequence>
<evidence type="ECO:0000313" key="2">
    <source>
        <dbReference type="EMBL" id="KAL2607476.1"/>
    </source>
</evidence>
<proteinExistence type="predicted"/>
<organism evidence="2 3">
    <name type="scientific">Riccia fluitans</name>
    <dbReference type="NCBI Taxonomy" id="41844"/>
    <lineage>
        <taxon>Eukaryota</taxon>
        <taxon>Viridiplantae</taxon>
        <taxon>Streptophyta</taxon>
        <taxon>Embryophyta</taxon>
        <taxon>Marchantiophyta</taxon>
        <taxon>Marchantiopsida</taxon>
        <taxon>Marchantiidae</taxon>
        <taxon>Marchantiales</taxon>
        <taxon>Ricciaceae</taxon>
        <taxon>Riccia</taxon>
    </lineage>
</organism>
<keyword evidence="3" id="KW-1185">Reference proteome</keyword>
<dbReference type="Proteomes" id="UP001605036">
    <property type="component" value="Unassembled WGS sequence"/>
</dbReference>